<proteinExistence type="predicted"/>
<name>A0A6A7A8Y6_9PLEO</name>
<gene>
    <name evidence="9" type="ORF">CC86DRAFT_435481</name>
</gene>
<feature type="transmembrane region" description="Helical" evidence="8">
    <location>
        <begin position="222"/>
        <end position="238"/>
    </location>
</feature>
<keyword evidence="4 8" id="KW-0812">Transmembrane</keyword>
<dbReference type="PANTHER" id="PTHR47844:SF1">
    <property type="entry name" value="EXOSTOSIN-LIKE 2"/>
    <property type="match status" value="1"/>
</dbReference>
<feature type="transmembrane region" description="Helical" evidence="8">
    <location>
        <begin position="192"/>
        <end position="210"/>
    </location>
</feature>
<dbReference type="InterPro" id="IPR052427">
    <property type="entry name" value="Glycosyltrans_GT2/GT47"/>
</dbReference>
<dbReference type="PANTHER" id="PTHR47844">
    <property type="entry name" value="SYNTHASE CPS1, PUTATIVE (AFU_ORTHOLOGUE AFUA_7G02500)-RELATED"/>
    <property type="match status" value="1"/>
</dbReference>
<dbReference type="AlphaFoldDB" id="A0A6A7A8Y6"/>
<dbReference type="Proteomes" id="UP000799424">
    <property type="component" value="Unassembled WGS sequence"/>
</dbReference>
<sequence length="252" mass="29707">MNHVETSLLFLHDDHTYWPARTSFLKSLIAPFEDPKTGGVSPVLEARHRQHPVSWTGFWTFLGMTYLARRRFEYCGTYGIDGVGPFNADDDKFHTRWLVDHGWKIKLQASPESTLTTELGHWPKFTEQCLRWTRTTWRSNSRQLLTNYKSWVHHPYTTLTLFLWFFRASLVHELSMLYLLHAAMKEAGMLDHYMAAACALLVWIITMKYIKISATHFKKHPYDIAYFPAYLLFGYWWLGDVDMLERIMGDCK</sequence>
<reference evidence="9" key="1">
    <citation type="journal article" date="2020" name="Stud. Mycol.">
        <title>101 Dothideomycetes genomes: a test case for predicting lifestyles and emergence of pathogens.</title>
        <authorList>
            <person name="Haridas S."/>
            <person name="Albert R."/>
            <person name="Binder M."/>
            <person name="Bloem J."/>
            <person name="Labutti K."/>
            <person name="Salamov A."/>
            <person name="Andreopoulos B."/>
            <person name="Baker S."/>
            <person name="Barry K."/>
            <person name="Bills G."/>
            <person name="Bluhm B."/>
            <person name="Cannon C."/>
            <person name="Castanera R."/>
            <person name="Culley D."/>
            <person name="Daum C."/>
            <person name="Ezra D."/>
            <person name="Gonzalez J."/>
            <person name="Henrissat B."/>
            <person name="Kuo A."/>
            <person name="Liang C."/>
            <person name="Lipzen A."/>
            <person name="Lutzoni F."/>
            <person name="Magnuson J."/>
            <person name="Mondo S."/>
            <person name="Nolan M."/>
            <person name="Ohm R."/>
            <person name="Pangilinan J."/>
            <person name="Park H.-J."/>
            <person name="Ramirez L."/>
            <person name="Alfaro M."/>
            <person name="Sun H."/>
            <person name="Tritt A."/>
            <person name="Yoshinaga Y."/>
            <person name="Zwiers L.-H."/>
            <person name="Turgeon B."/>
            <person name="Goodwin S."/>
            <person name="Spatafora J."/>
            <person name="Crous P."/>
            <person name="Grigoriev I."/>
        </authorList>
    </citation>
    <scope>NUCLEOTIDE SEQUENCE</scope>
    <source>
        <strain evidence="9">CBS 113818</strain>
    </source>
</reference>
<evidence type="ECO:0000256" key="5">
    <source>
        <dbReference type="ARBA" id="ARBA00022989"/>
    </source>
</evidence>
<evidence type="ECO:0000256" key="6">
    <source>
        <dbReference type="ARBA" id="ARBA00023136"/>
    </source>
</evidence>
<dbReference type="InterPro" id="IPR029044">
    <property type="entry name" value="Nucleotide-diphossugar_trans"/>
</dbReference>
<keyword evidence="10" id="KW-1185">Reference proteome</keyword>
<evidence type="ECO:0000313" key="10">
    <source>
        <dbReference type="Proteomes" id="UP000799424"/>
    </source>
</evidence>
<keyword evidence="5 8" id="KW-1133">Transmembrane helix</keyword>
<dbReference type="OrthoDB" id="2849215at2759"/>
<evidence type="ECO:0000256" key="3">
    <source>
        <dbReference type="ARBA" id="ARBA00022679"/>
    </source>
</evidence>
<keyword evidence="6 8" id="KW-0472">Membrane</keyword>
<evidence type="ECO:0000256" key="2">
    <source>
        <dbReference type="ARBA" id="ARBA00022676"/>
    </source>
</evidence>
<keyword evidence="7" id="KW-0325">Glycoprotein</keyword>
<evidence type="ECO:0000313" key="9">
    <source>
        <dbReference type="EMBL" id="KAF2829633.1"/>
    </source>
</evidence>
<evidence type="ECO:0000256" key="7">
    <source>
        <dbReference type="ARBA" id="ARBA00023180"/>
    </source>
</evidence>
<dbReference type="GO" id="GO:0016757">
    <property type="term" value="F:glycosyltransferase activity"/>
    <property type="evidence" value="ECO:0007669"/>
    <property type="project" value="UniProtKB-KW"/>
</dbReference>
<accession>A0A6A7A8Y6</accession>
<organism evidence="9 10">
    <name type="scientific">Ophiobolus disseminans</name>
    <dbReference type="NCBI Taxonomy" id="1469910"/>
    <lineage>
        <taxon>Eukaryota</taxon>
        <taxon>Fungi</taxon>
        <taxon>Dikarya</taxon>
        <taxon>Ascomycota</taxon>
        <taxon>Pezizomycotina</taxon>
        <taxon>Dothideomycetes</taxon>
        <taxon>Pleosporomycetidae</taxon>
        <taxon>Pleosporales</taxon>
        <taxon>Pleosporineae</taxon>
        <taxon>Phaeosphaeriaceae</taxon>
        <taxon>Ophiobolus</taxon>
    </lineage>
</organism>
<dbReference type="GO" id="GO:0016020">
    <property type="term" value="C:membrane"/>
    <property type="evidence" value="ECO:0007669"/>
    <property type="project" value="UniProtKB-SubCell"/>
</dbReference>
<comment type="subcellular location">
    <subcellularLocation>
        <location evidence="1">Membrane</location>
    </subcellularLocation>
</comment>
<evidence type="ECO:0000256" key="8">
    <source>
        <dbReference type="SAM" id="Phobius"/>
    </source>
</evidence>
<keyword evidence="3" id="KW-0808">Transferase</keyword>
<dbReference type="EMBL" id="MU006220">
    <property type="protein sequence ID" value="KAF2829633.1"/>
    <property type="molecule type" value="Genomic_DNA"/>
</dbReference>
<keyword evidence="2" id="KW-0328">Glycosyltransferase</keyword>
<feature type="non-terminal residue" evidence="9">
    <location>
        <position position="252"/>
    </location>
</feature>
<evidence type="ECO:0000256" key="4">
    <source>
        <dbReference type="ARBA" id="ARBA00022692"/>
    </source>
</evidence>
<dbReference type="SUPFAM" id="SSF53448">
    <property type="entry name" value="Nucleotide-diphospho-sugar transferases"/>
    <property type="match status" value="1"/>
</dbReference>
<evidence type="ECO:0000256" key="1">
    <source>
        <dbReference type="ARBA" id="ARBA00004370"/>
    </source>
</evidence>
<protein>
    <submittedName>
        <fullName evidence="9">Uncharacterized protein</fullName>
    </submittedName>
</protein>